<dbReference type="Proteomes" id="UP000630936">
    <property type="component" value="Unassembled WGS sequence"/>
</dbReference>
<feature type="region of interest" description="Disordered" evidence="1">
    <location>
        <begin position="80"/>
        <end position="99"/>
    </location>
</feature>
<dbReference type="InterPro" id="IPR036812">
    <property type="entry name" value="NAD(P)_OxRdtase_dom_sf"/>
</dbReference>
<dbReference type="SUPFAM" id="SSF51430">
    <property type="entry name" value="NAD(P)-linked oxidoreductase"/>
    <property type="match status" value="1"/>
</dbReference>
<name>A0A918Q5C3_9ACTN</name>
<reference evidence="3" key="2">
    <citation type="submission" date="2020-09" db="EMBL/GenBank/DDBJ databases">
        <authorList>
            <person name="Sun Q."/>
            <person name="Ohkuma M."/>
        </authorList>
    </citation>
    <scope>NUCLEOTIDE SEQUENCE</scope>
    <source>
        <strain evidence="3">JCM 4988</strain>
    </source>
</reference>
<dbReference type="InterPro" id="IPR023210">
    <property type="entry name" value="NADP_OxRdtase_dom"/>
</dbReference>
<dbReference type="Gene3D" id="3.20.20.100">
    <property type="entry name" value="NADP-dependent oxidoreductase domain"/>
    <property type="match status" value="1"/>
</dbReference>
<dbReference type="InterPro" id="IPR050523">
    <property type="entry name" value="AKR_Detox_Biosynth"/>
</dbReference>
<dbReference type="AlphaFoldDB" id="A0A918Q5C3"/>
<evidence type="ECO:0000256" key="1">
    <source>
        <dbReference type="SAM" id="MobiDB-lite"/>
    </source>
</evidence>
<dbReference type="PANTHER" id="PTHR43364:SF6">
    <property type="entry name" value="OXIDOREDUCTASE-RELATED"/>
    <property type="match status" value="1"/>
</dbReference>
<dbReference type="EMBL" id="BMWG01000006">
    <property type="protein sequence ID" value="GGZ31280.1"/>
    <property type="molecule type" value="Genomic_DNA"/>
</dbReference>
<evidence type="ECO:0000259" key="2">
    <source>
        <dbReference type="Pfam" id="PF00248"/>
    </source>
</evidence>
<proteinExistence type="predicted"/>
<organism evidence="3 4">
    <name type="scientific">Streptomyces inusitatus</name>
    <dbReference type="NCBI Taxonomy" id="68221"/>
    <lineage>
        <taxon>Bacteria</taxon>
        <taxon>Bacillati</taxon>
        <taxon>Actinomycetota</taxon>
        <taxon>Actinomycetes</taxon>
        <taxon>Kitasatosporales</taxon>
        <taxon>Streptomycetaceae</taxon>
        <taxon>Streptomyces</taxon>
    </lineage>
</organism>
<comment type="caution">
    <text evidence="3">The sequence shown here is derived from an EMBL/GenBank/DDBJ whole genome shotgun (WGS) entry which is preliminary data.</text>
</comment>
<accession>A0A918Q5C3</accession>
<evidence type="ECO:0000313" key="3">
    <source>
        <dbReference type="EMBL" id="GGZ31280.1"/>
    </source>
</evidence>
<gene>
    <name evidence="3" type="ORF">GCM10010387_26400</name>
</gene>
<reference evidence="3" key="1">
    <citation type="journal article" date="2014" name="Int. J. Syst. Evol. Microbiol.">
        <title>Complete genome sequence of Corynebacterium casei LMG S-19264T (=DSM 44701T), isolated from a smear-ripened cheese.</title>
        <authorList>
            <consortium name="US DOE Joint Genome Institute (JGI-PGF)"/>
            <person name="Walter F."/>
            <person name="Albersmeier A."/>
            <person name="Kalinowski J."/>
            <person name="Ruckert C."/>
        </authorList>
    </citation>
    <scope>NUCLEOTIDE SEQUENCE</scope>
    <source>
        <strain evidence="3">JCM 4988</strain>
    </source>
</reference>
<dbReference type="PANTHER" id="PTHR43364">
    <property type="entry name" value="NADH-SPECIFIC METHYLGLYOXAL REDUCTASE-RELATED"/>
    <property type="match status" value="1"/>
</dbReference>
<dbReference type="Pfam" id="PF00248">
    <property type="entry name" value="Aldo_ket_red"/>
    <property type="match status" value="1"/>
</dbReference>
<evidence type="ECO:0000313" key="4">
    <source>
        <dbReference type="Proteomes" id="UP000630936"/>
    </source>
</evidence>
<feature type="domain" description="NADP-dependent oxidoreductase" evidence="2">
    <location>
        <begin position="8"/>
        <end position="312"/>
    </location>
</feature>
<protein>
    <submittedName>
        <fullName evidence="3">Oxidoreductase</fullName>
    </submittedName>
</protein>
<dbReference type="GO" id="GO:0005829">
    <property type="term" value="C:cytosol"/>
    <property type="evidence" value="ECO:0007669"/>
    <property type="project" value="TreeGrafter"/>
</dbReference>
<keyword evidence="4" id="KW-1185">Reference proteome</keyword>
<dbReference type="RefSeq" id="WP_190123215.1">
    <property type="nucleotide sequence ID" value="NZ_BMWG01000006.1"/>
</dbReference>
<sequence>MTTPDRTIALGTLAFGTTVDEPLSFAILDRFAELGGTVLDTANNYAYWVEGGTGDESEITVGNWLARRGVREDFVISTKAGGRPAASGTGPGPGGTEGLSAKAIRSAAEDSLRRLRTDRIDVYWSHVEDRGVPLAETVGALAALVDEGKAAELGVSNHAVWSVERARALAGDRPRYTHLQYRHSYLQPRFDIPLPSSGHRHVTPELLDYVGAEGDLRLWVYSALLSGGYARKDVALPAAYDHPGTGPRLAALREVADELGASVNQTVLAWLLDGDPAALPIVGVSSVAQLEEAMGSLALRLDDDQRRRLDSAGR</sequence>